<keyword evidence="13" id="KW-0456">Lyase</keyword>
<evidence type="ECO:0000256" key="7">
    <source>
        <dbReference type="ARBA" id="ARBA00035641"/>
    </source>
</evidence>
<comment type="similarity">
    <text evidence="2">Belongs to the iron-containing alcohol dehydrogenase family.</text>
</comment>
<dbReference type="InterPro" id="IPR056798">
    <property type="entry name" value="ADH_Fe_C"/>
</dbReference>
<dbReference type="InterPro" id="IPR016162">
    <property type="entry name" value="Ald_DH_N"/>
</dbReference>
<sequence>MAVKEKIKQDVSPVEQTINKIVAKGQTALQELLTFDQEKIDTIVRDMALAGLERHVELARLAVEETGRGVFEDKMIKNMFATEYIYNSLREEKTVGILEEDVQNGLTYIAEPVGVVCGVTPVTNPTSTTMFKALIAIKTRNPIIFAFHPSAQNCSLEAAKTLRDAAVKAGAPRDCIQWVEQPSLEATKVLMNHTDIAMVLATGGAGMVKSAYSTGKPALGVGPGNVPCYIEKTAKIKRAVSDLVLSKTFDNGMICASEQAVIIDQEIYAEVRAEMEALGCYFCTADEKKRLEALVIKTDTCAVNADIVGKPATWIAAKAGIDVPSNTVMLVAELEKVGSEEPLSHEKLSPVLGAYSVQSTEDAFHVAERMLEIGGLGHTAVIHTTNDDLMTAFGMRMKACRILVNSPSAHGGIGDLYNELTPSLTLGCGSYGKNSVSENVTAKHLLNVKKVARRRVNMQWFKVPEKIFFEKNSVQYLKSIQDVSRALIVTDQAMVEFGYADKVIRNLPAGVSYRIFDQVEPDPSVATVQTGAQAMRDFKPDLIIALGGGSAMDAAKGMWLFYEQPNETFSNLRQKFLDIRKRAYKFPALGNKAKFVAIPTTSGTGSEVTPFTVITDKEKNVKYPIADYALTPDVAIIDPEFVMTVPASITADTGMDVLTHATEAFVSVLANDYTDGLALKAIKMIFDYLPRAYANGDDAEAREKVHNASTMAGMAFANAFLGINHSIAHKIGGEFHTPHGRTNAILMPHVIRYNAAKPTKLASFPKYESFIADERYAEIARYLGLPAATTEQGVESLIQAITELGQQLNIKMSFKAQGIKKADFEAKLDKMAVDAFEDQCTTANPKMPLVTELRNIMELAYEGV</sequence>
<dbReference type="Pfam" id="PF00465">
    <property type="entry name" value="Fe-ADH"/>
    <property type="match status" value="1"/>
</dbReference>
<keyword evidence="4" id="KW-0408">Iron</keyword>
<dbReference type="SUPFAM" id="SSF53720">
    <property type="entry name" value="ALDH-like"/>
    <property type="match status" value="1"/>
</dbReference>
<dbReference type="Proteomes" id="UP000439752">
    <property type="component" value="Unassembled WGS sequence"/>
</dbReference>
<dbReference type="PANTHER" id="PTHR11496:SF83">
    <property type="entry name" value="HYDROXYACID-OXOACID TRANSHYDROGENASE, MITOCHONDRIAL"/>
    <property type="match status" value="1"/>
</dbReference>
<dbReference type="RefSeq" id="WP_159172644.1">
    <property type="nucleotide sequence ID" value="NZ_LR732308.1"/>
</dbReference>
<evidence type="ECO:0000259" key="10">
    <source>
        <dbReference type="Pfam" id="PF00171"/>
    </source>
</evidence>
<evidence type="ECO:0000256" key="3">
    <source>
        <dbReference type="ARBA" id="ARBA00023002"/>
    </source>
</evidence>
<keyword evidence="13" id="KW-0670">Pyruvate</keyword>
<comment type="similarity">
    <text evidence="7 9">In the N-terminal section; belongs to the aldehyde dehydrogenase family.</text>
</comment>
<evidence type="ECO:0000256" key="8">
    <source>
        <dbReference type="ARBA" id="ARBA00035645"/>
    </source>
</evidence>
<dbReference type="NCBIfam" id="NF010378">
    <property type="entry name" value="PRK13805.1"/>
    <property type="match status" value="1"/>
</dbReference>
<dbReference type="Gene3D" id="3.40.309.10">
    <property type="entry name" value="Aldehyde Dehydrogenase, Chain A, domain 2"/>
    <property type="match status" value="1"/>
</dbReference>
<dbReference type="GO" id="GO:0015976">
    <property type="term" value="P:carbon utilization"/>
    <property type="evidence" value="ECO:0007669"/>
    <property type="project" value="InterPro"/>
</dbReference>
<keyword evidence="6" id="KW-0511">Multifunctional enzyme</keyword>
<accession>A0A653I2A3</accession>
<feature type="domain" description="Alcohol dehydrogenase iron-type/glycerol dehydrogenase GldA" evidence="11">
    <location>
        <begin position="464"/>
        <end position="639"/>
    </location>
</feature>
<dbReference type="InterPro" id="IPR015590">
    <property type="entry name" value="Aldehyde_DH_dom"/>
</dbReference>
<dbReference type="GO" id="GO:0008774">
    <property type="term" value="F:acetaldehyde dehydrogenase (acetylating) activity"/>
    <property type="evidence" value="ECO:0007669"/>
    <property type="project" value="UniProtKB-UniRule"/>
</dbReference>
<feature type="domain" description="Fe-containing alcohol dehydrogenase-like C-terminal" evidence="12">
    <location>
        <begin position="650"/>
        <end position="860"/>
    </location>
</feature>
<dbReference type="InterPro" id="IPR018211">
    <property type="entry name" value="ADH_Fe_CS"/>
</dbReference>
<dbReference type="AlphaFoldDB" id="A0A653I2A3"/>
<dbReference type="PIRSF" id="PIRSF000111">
    <property type="entry name" value="ALDH_ADH"/>
    <property type="match status" value="1"/>
</dbReference>
<dbReference type="Gene3D" id="3.40.50.1970">
    <property type="match status" value="1"/>
</dbReference>
<dbReference type="InterPro" id="IPR012079">
    <property type="entry name" value="Bifunc_Ald-ADH"/>
</dbReference>
<dbReference type="Pfam" id="PF25137">
    <property type="entry name" value="ADH_Fe_C"/>
    <property type="match status" value="1"/>
</dbReference>
<evidence type="ECO:0000256" key="4">
    <source>
        <dbReference type="ARBA" id="ARBA00023004"/>
    </source>
</evidence>
<dbReference type="GO" id="GO:0046872">
    <property type="term" value="F:metal ion binding"/>
    <property type="evidence" value="ECO:0007669"/>
    <property type="project" value="InterPro"/>
</dbReference>
<dbReference type="Pfam" id="PF00171">
    <property type="entry name" value="Aldedh"/>
    <property type="match status" value="1"/>
</dbReference>
<dbReference type="FunFam" id="3.40.50.1970:FF:000002">
    <property type="entry name" value="Aldehyde-alcohol dehydrogenase"/>
    <property type="match status" value="1"/>
</dbReference>
<protein>
    <recommendedName>
        <fullName evidence="9">Aldehyde-alcohol dehydrogenase</fullName>
    </recommendedName>
</protein>
<dbReference type="PROSITE" id="PS00913">
    <property type="entry name" value="ADH_IRON_1"/>
    <property type="match status" value="1"/>
</dbReference>
<dbReference type="Gene3D" id="1.20.1090.10">
    <property type="entry name" value="Dehydroquinate synthase-like - alpha domain"/>
    <property type="match status" value="1"/>
</dbReference>
<name>A0A653I2A3_9BACL</name>
<evidence type="ECO:0000313" key="13">
    <source>
        <dbReference type="EMBL" id="VWX33021.1"/>
    </source>
</evidence>
<dbReference type="InterPro" id="IPR034789">
    <property type="entry name" value="AAD_C"/>
</dbReference>
<comment type="similarity">
    <text evidence="8 9">In the C-terminal section; belongs to the iron-containing alcohol dehydrogenase family.</text>
</comment>
<evidence type="ECO:0000259" key="11">
    <source>
        <dbReference type="Pfam" id="PF00465"/>
    </source>
</evidence>
<evidence type="ECO:0000256" key="9">
    <source>
        <dbReference type="PIRNR" id="PIRNR000111"/>
    </source>
</evidence>
<keyword evidence="5" id="KW-0520">NAD</keyword>
<dbReference type="PANTHER" id="PTHR11496">
    <property type="entry name" value="ALCOHOL DEHYDROGENASE"/>
    <property type="match status" value="1"/>
</dbReference>
<dbReference type="GO" id="GO:0006066">
    <property type="term" value="P:alcohol metabolic process"/>
    <property type="evidence" value="ECO:0007669"/>
    <property type="project" value="InterPro"/>
</dbReference>
<dbReference type="EMBL" id="CABWKQ010000002">
    <property type="protein sequence ID" value="VWX33021.1"/>
    <property type="molecule type" value="Genomic_DNA"/>
</dbReference>
<gene>
    <name evidence="13" type="primary">adhE</name>
    <name evidence="13" type="ORF">EXIGUO9Y_100006</name>
</gene>
<evidence type="ECO:0000256" key="2">
    <source>
        <dbReference type="ARBA" id="ARBA00007358"/>
    </source>
</evidence>
<dbReference type="CDD" id="cd08178">
    <property type="entry name" value="AAD_C"/>
    <property type="match status" value="1"/>
</dbReference>
<dbReference type="InterPro" id="IPR001670">
    <property type="entry name" value="ADH_Fe/GldA"/>
</dbReference>
<feature type="domain" description="Aldehyde dehydrogenase" evidence="10">
    <location>
        <begin position="16"/>
        <end position="276"/>
    </location>
</feature>
<evidence type="ECO:0000256" key="5">
    <source>
        <dbReference type="ARBA" id="ARBA00023027"/>
    </source>
</evidence>
<proteinExistence type="inferred from homology"/>
<dbReference type="InterPro" id="IPR016161">
    <property type="entry name" value="Ald_DH/histidinol_DH"/>
</dbReference>
<dbReference type="Gene3D" id="3.40.605.10">
    <property type="entry name" value="Aldehyde Dehydrogenase, Chain A, domain 1"/>
    <property type="match status" value="1"/>
</dbReference>
<keyword evidence="14" id="KW-1185">Reference proteome</keyword>
<keyword evidence="3 9" id="KW-0560">Oxidoreductase</keyword>
<evidence type="ECO:0000256" key="6">
    <source>
        <dbReference type="ARBA" id="ARBA00023268"/>
    </source>
</evidence>
<evidence type="ECO:0000259" key="12">
    <source>
        <dbReference type="Pfam" id="PF25137"/>
    </source>
</evidence>
<dbReference type="SUPFAM" id="SSF56796">
    <property type="entry name" value="Dehydroquinate synthase-like"/>
    <property type="match status" value="1"/>
</dbReference>
<organism evidence="13 14">
    <name type="scientific">Exiguobacterium oxidotolerans</name>
    <dbReference type="NCBI Taxonomy" id="223958"/>
    <lineage>
        <taxon>Bacteria</taxon>
        <taxon>Bacillati</taxon>
        <taxon>Bacillota</taxon>
        <taxon>Bacilli</taxon>
        <taxon>Bacillales</taxon>
        <taxon>Bacillales Family XII. Incertae Sedis</taxon>
        <taxon>Exiguobacterium</taxon>
    </lineage>
</organism>
<dbReference type="FunFam" id="1.20.1090.10:FF:000001">
    <property type="entry name" value="Aldehyde-alcohol dehydrogenase"/>
    <property type="match status" value="1"/>
</dbReference>
<comment type="cofactor">
    <cofactor evidence="1">
        <name>Fe(2+)</name>
        <dbReference type="ChEBI" id="CHEBI:29033"/>
    </cofactor>
</comment>
<dbReference type="InterPro" id="IPR039697">
    <property type="entry name" value="Alcohol_dehydrogenase_Fe"/>
</dbReference>
<evidence type="ECO:0000313" key="14">
    <source>
        <dbReference type="Proteomes" id="UP000439752"/>
    </source>
</evidence>
<evidence type="ECO:0000256" key="1">
    <source>
        <dbReference type="ARBA" id="ARBA00001954"/>
    </source>
</evidence>
<dbReference type="InterPro" id="IPR016163">
    <property type="entry name" value="Ald_DH_C"/>
</dbReference>
<dbReference type="CDD" id="cd07122">
    <property type="entry name" value="ALDH_F20_ACDH"/>
    <property type="match status" value="1"/>
</dbReference>
<dbReference type="GO" id="GO:0004022">
    <property type="term" value="F:alcohol dehydrogenase (NAD+) activity"/>
    <property type="evidence" value="ECO:0007669"/>
    <property type="project" value="UniProtKB-UniRule"/>
</dbReference>
<reference evidence="13 14" key="1">
    <citation type="submission" date="2019-10" db="EMBL/GenBank/DDBJ databases">
        <authorList>
            <person name="Karimi E."/>
        </authorList>
    </citation>
    <scope>NUCLEOTIDE SEQUENCE [LARGE SCALE GENOMIC DNA]</scope>
    <source>
        <strain evidence="13">Exiguobacterium sp. 9Y</strain>
    </source>
</reference>
<dbReference type="GO" id="GO:0016829">
    <property type="term" value="F:lyase activity"/>
    <property type="evidence" value="ECO:0007669"/>
    <property type="project" value="UniProtKB-KW"/>
</dbReference>